<comment type="caution">
    <text evidence="3">The sequence shown here is derived from an EMBL/GenBank/DDBJ whole genome shotgun (WGS) entry which is preliminary data.</text>
</comment>
<feature type="coiled-coil region" evidence="1">
    <location>
        <begin position="157"/>
        <end position="198"/>
    </location>
</feature>
<dbReference type="Pfam" id="PF03469">
    <property type="entry name" value="XH"/>
    <property type="match status" value="1"/>
</dbReference>
<reference evidence="3" key="2">
    <citation type="submission" date="2023-05" db="EMBL/GenBank/DDBJ databases">
        <authorList>
            <person name="Schelkunov M.I."/>
        </authorList>
    </citation>
    <scope>NUCLEOTIDE SEQUENCE</scope>
    <source>
        <strain evidence="3">Hsosn_3</strain>
        <tissue evidence="3">Leaf</tissue>
    </source>
</reference>
<protein>
    <submittedName>
        <fullName evidence="3">XH domain-containing protein</fullName>
    </submittedName>
</protein>
<dbReference type="InterPro" id="IPR005379">
    <property type="entry name" value="FDM1-5/IDN2_XH"/>
</dbReference>
<accession>A0AAD8HK31</accession>
<feature type="domain" description="Factor of DNA methylation 1-5/IDN2" evidence="2">
    <location>
        <begin position="223"/>
        <end position="359"/>
    </location>
</feature>
<reference evidence="3" key="1">
    <citation type="submission" date="2023-02" db="EMBL/GenBank/DDBJ databases">
        <title>Genome of toxic invasive species Heracleum sosnowskyi carries increased number of genes despite the absence of recent whole-genome duplications.</title>
        <authorList>
            <person name="Schelkunov M."/>
            <person name="Shtratnikova V."/>
            <person name="Makarenko M."/>
            <person name="Klepikova A."/>
            <person name="Omelchenko D."/>
            <person name="Novikova G."/>
            <person name="Obukhova E."/>
            <person name="Bogdanov V."/>
            <person name="Penin A."/>
            <person name="Logacheva M."/>
        </authorList>
    </citation>
    <scope>NUCLEOTIDE SEQUENCE</scope>
    <source>
        <strain evidence="3">Hsosn_3</strain>
        <tissue evidence="3">Leaf</tissue>
    </source>
</reference>
<evidence type="ECO:0000259" key="2">
    <source>
        <dbReference type="Pfam" id="PF03469"/>
    </source>
</evidence>
<gene>
    <name evidence="3" type="ORF">POM88_033845</name>
</gene>
<keyword evidence="4" id="KW-1185">Reference proteome</keyword>
<dbReference type="InterPro" id="IPR045177">
    <property type="entry name" value="FDM1-5/IDN2"/>
</dbReference>
<dbReference type="EMBL" id="JAUIZM010000008">
    <property type="protein sequence ID" value="KAK1367753.1"/>
    <property type="molecule type" value="Genomic_DNA"/>
</dbReference>
<dbReference type="PANTHER" id="PTHR21596:SF23">
    <property type="entry name" value="FACTOR OF DNA METHYLATION 4"/>
    <property type="match status" value="1"/>
</dbReference>
<name>A0AAD8HK31_9APIA</name>
<dbReference type="GO" id="GO:0080188">
    <property type="term" value="P:gene silencing by siRNA-directed DNA methylation"/>
    <property type="evidence" value="ECO:0007669"/>
    <property type="project" value="InterPro"/>
</dbReference>
<sequence length="362" mass="41630">MCFASESSILGAELVAIREGIKWVLSIPLSNVIIETDSLMSAQAIRGCGSNLLEEDRENFSLLFHRSTKEERNIISLNLGEKYLRIEKETMEPSMFQKRMFKLTEAHKKEEDKLNLRITQLVTKLKDKQRLELEIEGMSSGVEDMIPIFEGGSGYADAEAKKEIKSLKENLKEKDELIKDLEELNKALIMKERKMNDEFQYAQNVLIDGLKDMPNSKTDIGVKRMGDVDYDWILAAAKKKYPAEEKAKEFTTLLLDKLKNIRCGWNHWHPFKKITVGKGWKEVIKEVIDEEDDFMKDIKKEWGAEVYDAVVTALTELNERHPRGRCPAPELWNFAQGGRATLGECLELILGRLKNKKRKESC</sequence>
<dbReference type="Proteomes" id="UP001237642">
    <property type="component" value="Unassembled WGS sequence"/>
</dbReference>
<evidence type="ECO:0000313" key="3">
    <source>
        <dbReference type="EMBL" id="KAK1367753.1"/>
    </source>
</evidence>
<evidence type="ECO:0000256" key="1">
    <source>
        <dbReference type="SAM" id="Coils"/>
    </source>
</evidence>
<keyword evidence="1" id="KW-0175">Coiled coil</keyword>
<proteinExistence type="predicted"/>
<dbReference type="PANTHER" id="PTHR21596">
    <property type="entry name" value="RIBONUCLEASE P SUBUNIT P38"/>
    <property type="match status" value="1"/>
</dbReference>
<evidence type="ECO:0000313" key="4">
    <source>
        <dbReference type="Proteomes" id="UP001237642"/>
    </source>
</evidence>
<organism evidence="3 4">
    <name type="scientific">Heracleum sosnowskyi</name>
    <dbReference type="NCBI Taxonomy" id="360622"/>
    <lineage>
        <taxon>Eukaryota</taxon>
        <taxon>Viridiplantae</taxon>
        <taxon>Streptophyta</taxon>
        <taxon>Embryophyta</taxon>
        <taxon>Tracheophyta</taxon>
        <taxon>Spermatophyta</taxon>
        <taxon>Magnoliopsida</taxon>
        <taxon>eudicotyledons</taxon>
        <taxon>Gunneridae</taxon>
        <taxon>Pentapetalae</taxon>
        <taxon>asterids</taxon>
        <taxon>campanulids</taxon>
        <taxon>Apiales</taxon>
        <taxon>Apiaceae</taxon>
        <taxon>Apioideae</taxon>
        <taxon>apioid superclade</taxon>
        <taxon>Tordylieae</taxon>
        <taxon>Tordyliinae</taxon>
        <taxon>Heracleum</taxon>
    </lineage>
</organism>
<dbReference type="AlphaFoldDB" id="A0AAD8HK31"/>